<dbReference type="Pfam" id="PF05534">
    <property type="entry name" value="HicB"/>
    <property type="match status" value="1"/>
</dbReference>
<dbReference type="InterPro" id="IPR035069">
    <property type="entry name" value="TTHA1013/TTHA0281-like"/>
</dbReference>
<gene>
    <name evidence="1" type="ORF">PRI8871_00653</name>
</gene>
<protein>
    <recommendedName>
        <fullName evidence="3">HicB family protein</fullName>
    </recommendedName>
</protein>
<dbReference type="EMBL" id="OMOJ01000001">
    <property type="protein sequence ID" value="SPF78064.1"/>
    <property type="molecule type" value="Genomic_DNA"/>
</dbReference>
<evidence type="ECO:0008006" key="3">
    <source>
        <dbReference type="Google" id="ProtNLM"/>
    </source>
</evidence>
<proteinExistence type="predicted"/>
<organism evidence="1 2">
    <name type="scientific">Pseudoprimorskyibacter insulae</name>
    <dbReference type="NCBI Taxonomy" id="1695997"/>
    <lineage>
        <taxon>Bacteria</taxon>
        <taxon>Pseudomonadati</taxon>
        <taxon>Pseudomonadota</taxon>
        <taxon>Alphaproteobacteria</taxon>
        <taxon>Rhodobacterales</taxon>
        <taxon>Paracoccaceae</taxon>
        <taxon>Pseudoprimorskyibacter</taxon>
    </lineage>
</organism>
<dbReference type="Proteomes" id="UP000244904">
    <property type="component" value="Unassembled WGS sequence"/>
</dbReference>
<evidence type="ECO:0000313" key="1">
    <source>
        <dbReference type="EMBL" id="SPF78064.1"/>
    </source>
</evidence>
<dbReference type="RefSeq" id="WP_108884741.1">
    <property type="nucleotide sequence ID" value="NZ_OMOJ01000001.1"/>
</dbReference>
<dbReference type="SUPFAM" id="SSF143100">
    <property type="entry name" value="TTHA1013/TTHA0281-like"/>
    <property type="match status" value="1"/>
</dbReference>
<dbReference type="GO" id="GO:0006355">
    <property type="term" value="P:regulation of DNA-templated transcription"/>
    <property type="evidence" value="ECO:0007669"/>
    <property type="project" value="InterPro"/>
</dbReference>
<keyword evidence="2" id="KW-1185">Reference proteome</keyword>
<dbReference type="OrthoDB" id="5297106at2"/>
<accession>A0A2R8AQF7</accession>
<name>A0A2R8AQF7_9RHOB</name>
<dbReference type="InterPro" id="IPR008651">
    <property type="entry name" value="Uncharacterised_HicB"/>
</dbReference>
<dbReference type="AlphaFoldDB" id="A0A2R8AQF7"/>
<dbReference type="InterPro" id="IPR010985">
    <property type="entry name" value="Ribbon_hlx_hlx"/>
</dbReference>
<reference evidence="2" key="1">
    <citation type="submission" date="2018-03" db="EMBL/GenBank/DDBJ databases">
        <authorList>
            <person name="Rodrigo-Torres L."/>
            <person name="Arahal R. D."/>
            <person name="Lucena T."/>
        </authorList>
    </citation>
    <scope>NUCLEOTIDE SEQUENCE [LARGE SCALE GENOMIC DNA]</scope>
    <source>
        <strain evidence="2">CECT 8871</strain>
    </source>
</reference>
<dbReference type="SUPFAM" id="SSF47598">
    <property type="entry name" value="Ribbon-helix-helix"/>
    <property type="match status" value="1"/>
</dbReference>
<evidence type="ECO:0000313" key="2">
    <source>
        <dbReference type="Proteomes" id="UP000244904"/>
    </source>
</evidence>
<sequence>MTQLKYKGYIGSTEVSVEDGVVWGKLLHIRDLVTYEAEKVEDLTAEFQSAVDDYLEDCKSDGREPDRPFKGAFNVRVGEDVHRRLQEEAQASGKTLNELVAQVLTRHTDFSSGLKRAEWAPIPMLYLMNKDKSGKFSVVENTLKGGSLFQSVYASRSSSYVEQYPPRKIQ</sequence>